<keyword evidence="2 4" id="KW-0694">RNA-binding</keyword>
<evidence type="ECO:0000256" key="5">
    <source>
        <dbReference type="SAM" id="MobiDB-lite"/>
    </source>
</evidence>
<dbReference type="Pfam" id="PF05383">
    <property type="entry name" value="La"/>
    <property type="match status" value="1"/>
</dbReference>
<feature type="region of interest" description="Disordered" evidence="5">
    <location>
        <begin position="1"/>
        <end position="118"/>
    </location>
</feature>
<accession>A0A6A6U7U8</accession>
<evidence type="ECO:0000256" key="1">
    <source>
        <dbReference type="ARBA" id="ARBA00004123"/>
    </source>
</evidence>
<dbReference type="OrthoDB" id="439993at2759"/>
<dbReference type="InterPro" id="IPR002344">
    <property type="entry name" value="Lupus_La"/>
</dbReference>
<comment type="subcellular location">
    <subcellularLocation>
        <location evidence="1">Nucleus</location>
    </subcellularLocation>
</comment>
<evidence type="ECO:0000256" key="4">
    <source>
        <dbReference type="PROSITE-ProRule" id="PRU00332"/>
    </source>
</evidence>
<evidence type="ECO:0000256" key="2">
    <source>
        <dbReference type="ARBA" id="ARBA00022884"/>
    </source>
</evidence>
<dbReference type="AlphaFoldDB" id="A0A6A6U7U8"/>
<evidence type="ECO:0008006" key="10">
    <source>
        <dbReference type="Google" id="ProtNLM"/>
    </source>
</evidence>
<dbReference type="Proteomes" id="UP000799302">
    <property type="component" value="Unassembled WGS sequence"/>
</dbReference>
<organism evidence="8 9">
    <name type="scientific">Microthyrium microscopicum</name>
    <dbReference type="NCBI Taxonomy" id="703497"/>
    <lineage>
        <taxon>Eukaryota</taxon>
        <taxon>Fungi</taxon>
        <taxon>Dikarya</taxon>
        <taxon>Ascomycota</taxon>
        <taxon>Pezizomycotina</taxon>
        <taxon>Dothideomycetes</taxon>
        <taxon>Dothideomycetes incertae sedis</taxon>
        <taxon>Microthyriales</taxon>
        <taxon>Microthyriaceae</taxon>
        <taxon>Microthyrium</taxon>
    </lineage>
</organism>
<dbReference type="InterPro" id="IPR000504">
    <property type="entry name" value="RRM_dom"/>
</dbReference>
<feature type="compositionally biased region" description="Basic and acidic residues" evidence="5">
    <location>
        <begin position="1"/>
        <end position="49"/>
    </location>
</feature>
<name>A0A6A6U7U8_9PEZI</name>
<dbReference type="InterPro" id="IPR045180">
    <property type="entry name" value="La_dom_prot"/>
</dbReference>
<dbReference type="InterPro" id="IPR012677">
    <property type="entry name" value="Nucleotide-bd_a/b_plait_sf"/>
</dbReference>
<dbReference type="GO" id="GO:0005634">
    <property type="term" value="C:nucleus"/>
    <property type="evidence" value="ECO:0007669"/>
    <property type="project" value="UniProtKB-SubCell"/>
</dbReference>
<sequence length="479" mass="55203">MAEKVEEVVAETPVKDIKDSEEVKSEPAEPAPKVEDQETTDGVKTEDSTVAKNDAADSGEATEEKVKVKEDEDDKSDKDYKENKETAVERTGDNKRKYKDDRHNRKDPREDLRKYRDSRKNVKTDFEALPETDDHDEILKQVEFYFSDSNLFYDDHMRSLVLGNREDKYGANESVPVAVIHSFKRMRRFQPYTAVLAAIKESKTLDLVGEKEDEIRRKEPLKKPDIVENDFKDPSIPRAIYAKGFPEESRTTQFDIEGFFTPYGPLNSVRLRRSHPDRLFKGSVFVEFETEELQKEFLAIDPKPKFEGKELQIMSKREYCEMKVKDINDGKVKRNNNYKNYYRPNFNNNDRGGRGRGNFRGRDDRGDRGGRGGRGRGRGRGGNRDDRDNRNGHRDRNDWKSRREDFQKGGRDEYGRKARGGLTDEDKAAVDKILDQAEGGAKKDSSDKQDSPSKKRDREEDGEKGESEAKKVKAVEAET</sequence>
<dbReference type="InterPro" id="IPR036388">
    <property type="entry name" value="WH-like_DNA-bd_sf"/>
</dbReference>
<dbReference type="GO" id="GO:0006396">
    <property type="term" value="P:RNA processing"/>
    <property type="evidence" value="ECO:0007669"/>
    <property type="project" value="InterPro"/>
</dbReference>
<evidence type="ECO:0000259" key="6">
    <source>
        <dbReference type="PROSITE" id="PS50102"/>
    </source>
</evidence>
<dbReference type="PRINTS" id="PR00302">
    <property type="entry name" value="LUPUSLA"/>
</dbReference>
<dbReference type="PANTHER" id="PTHR22792">
    <property type="entry name" value="LUPUS LA PROTEIN-RELATED"/>
    <property type="match status" value="1"/>
</dbReference>
<dbReference type="InterPro" id="IPR036390">
    <property type="entry name" value="WH_DNA-bd_sf"/>
</dbReference>
<feature type="domain" description="RRM" evidence="6">
    <location>
        <begin position="238"/>
        <end position="318"/>
    </location>
</feature>
<dbReference type="SMART" id="SM00360">
    <property type="entry name" value="RRM"/>
    <property type="match status" value="1"/>
</dbReference>
<dbReference type="Gene3D" id="3.30.70.330">
    <property type="match status" value="1"/>
</dbReference>
<dbReference type="GO" id="GO:0003729">
    <property type="term" value="F:mRNA binding"/>
    <property type="evidence" value="ECO:0007669"/>
    <property type="project" value="TreeGrafter"/>
</dbReference>
<reference evidence="8" key="1">
    <citation type="journal article" date="2020" name="Stud. Mycol.">
        <title>101 Dothideomycetes genomes: a test case for predicting lifestyles and emergence of pathogens.</title>
        <authorList>
            <person name="Haridas S."/>
            <person name="Albert R."/>
            <person name="Binder M."/>
            <person name="Bloem J."/>
            <person name="Labutti K."/>
            <person name="Salamov A."/>
            <person name="Andreopoulos B."/>
            <person name="Baker S."/>
            <person name="Barry K."/>
            <person name="Bills G."/>
            <person name="Bluhm B."/>
            <person name="Cannon C."/>
            <person name="Castanera R."/>
            <person name="Culley D."/>
            <person name="Daum C."/>
            <person name="Ezra D."/>
            <person name="Gonzalez J."/>
            <person name="Henrissat B."/>
            <person name="Kuo A."/>
            <person name="Liang C."/>
            <person name="Lipzen A."/>
            <person name="Lutzoni F."/>
            <person name="Magnuson J."/>
            <person name="Mondo S."/>
            <person name="Nolan M."/>
            <person name="Ohm R."/>
            <person name="Pangilinan J."/>
            <person name="Park H.-J."/>
            <person name="Ramirez L."/>
            <person name="Alfaro M."/>
            <person name="Sun H."/>
            <person name="Tritt A."/>
            <person name="Yoshinaga Y."/>
            <person name="Zwiers L.-H."/>
            <person name="Turgeon B."/>
            <person name="Goodwin S."/>
            <person name="Spatafora J."/>
            <person name="Crous P."/>
            <person name="Grigoriev I."/>
        </authorList>
    </citation>
    <scope>NUCLEOTIDE SEQUENCE</scope>
    <source>
        <strain evidence="8">CBS 115976</strain>
    </source>
</reference>
<dbReference type="Pfam" id="PF00076">
    <property type="entry name" value="RRM_1"/>
    <property type="match status" value="1"/>
</dbReference>
<dbReference type="InterPro" id="IPR006630">
    <property type="entry name" value="La_HTH"/>
</dbReference>
<dbReference type="PANTHER" id="PTHR22792:SF140">
    <property type="entry name" value="ACHILLES, ISOFORM A"/>
    <property type="match status" value="1"/>
</dbReference>
<keyword evidence="9" id="KW-1185">Reference proteome</keyword>
<dbReference type="CDD" id="cd12291">
    <property type="entry name" value="RRM1_La"/>
    <property type="match status" value="1"/>
</dbReference>
<dbReference type="SUPFAM" id="SSF46785">
    <property type="entry name" value="Winged helix' DNA-binding domain"/>
    <property type="match status" value="1"/>
</dbReference>
<protein>
    <recommendedName>
        <fullName evidence="10">HTH La-type RNA-binding domain-containing protein</fullName>
    </recommendedName>
</protein>
<feature type="domain" description="HTH La-type RNA-binding" evidence="7">
    <location>
        <begin position="128"/>
        <end position="225"/>
    </location>
</feature>
<evidence type="ECO:0000313" key="8">
    <source>
        <dbReference type="EMBL" id="KAF2667168.1"/>
    </source>
</evidence>
<evidence type="ECO:0000313" key="9">
    <source>
        <dbReference type="Proteomes" id="UP000799302"/>
    </source>
</evidence>
<dbReference type="InterPro" id="IPR035979">
    <property type="entry name" value="RBD_domain_sf"/>
</dbReference>
<dbReference type="SUPFAM" id="SSF54928">
    <property type="entry name" value="RNA-binding domain, RBD"/>
    <property type="match status" value="1"/>
</dbReference>
<dbReference type="EMBL" id="MU004238">
    <property type="protein sequence ID" value="KAF2667168.1"/>
    <property type="molecule type" value="Genomic_DNA"/>
</dbReference>
<keyword evidence="3" id="KW-0539">Nucleus</keyword>
<dbReference type="GO" id="GO:1990904">
    <property type="term" value="C:ribonucleoprotein complex"/>
    <property type="evidence" value="ECO:0007669"/>
    <property type="project" value="InterPro"/>
</dbReference>
<feature type="compositionally biased region" description="Basic and acidic residues" evidence="5">
    <location>
        <begin position="62"/>
        <end position="118"/>
    </location>
</feature>
<feature type="compositionally biased region" description="Low complexity" evidence="5">
    <location>
        <begin position="335"/>
        <end position="350"/>
    </location>
</feature>
<dbReference type="SMART" id="SM00715">
    <property type="entry name" value="LA"/>
    <property type="match status" value="1"/>
</dbReference>
<dbReference type="PROSITE" id="PS50961">
    <property type="entry name" value="HTH_LA"/>
    <property type="match status" value="1"/>
</dbReference>
<evidence type="ECO:0000259" key="7">
    <source>
        <dbReference type="PROSITE" id="PS50961"/>
    </source>
</evidence>
<feature type="compositionally biased region" description="Basic and acidic residues" evidence="5">
    <location>
        <begin position="382"/>
        <end position="479"/>
    </location>
</feature>
<dbReference type="PROSITE" id="PS50102">
    <property type="entry name" value="RRM"/>
    <property type="match status" value="1"/>
</dbReference>
<gene>
    <name evidence="8" type="ORF">BT63DRAFT_442152</name>
</gene>
<feature type="region of interest" description="Disordered" evidence="5">
    <location>
        <begin position="331"/>
        <end position="479"/>
    </location>
</feature>
<feature type="compositionally biased region" description="Basic residues" evidence="5">
    <location>
        <begin position="371"/>
        <end position="381"/>
    </location>
</feature>
<proteinExistence type="predicted"/>
<dbReference type="Gene3D" id="1.10.10.10">
    <property type="entry name" value="Winged helix-like DNA-binding domain superfamily/Winged helix DNA-binding domain"/>
    <property type="match status" value="1"/>
</dbReference>
<feature type="compositionally biased region" description="Basic and acidic residues" evidence="5">
    <location>
        <begin position="360"/>
        <end position="370"/>
    </location>
</feature>
<evidence type="ECO:0000256" key="3">
    <source>
        <dbReference type="ARBA" id="ARBA00023242"/>
    </source>
</evidence>